<reference evidence="1" key="1">
    <citation type="submission" date="2019-05" db="EMBL/GenBank/DDBJ databases">
        <title>Annotation for the trematode Paragonimus heterotremus.</title>
        <authorList>
            <person name="Choi Y.-J."/>
        </authorList>
    </citation>
    <scope>NUCLEOTIDE SEQUENCE</scope>
    <source>
        <strain evidence="1">LC</strain>
    </source>
</reference>
<dbReference type="EMBL" id="LUCH01005497">
    <property type="protein sequence ID" value="KAF5398027.1"/>
    <property type="molecule type" value="Genomic_DNA"/>
</dbReference>
<dbReference type="Proteomes" id="UP000748531">
    <property type="component" value="Unassembled WGS sequence"/>
</dbReference>
<proteinExistence type="predicted"/>
<evidence type="ECO:0000313" key="2">
    <source>
        <dbReference type="Proteomes" id="UP000748531"/>
    </source>
</evidence>
<name>A0A8J4SM88_9TREM</name>
<dbReference type="OrthoDB" id="6271151at2759"/>
<accession>A0A8J4SM88</accession>
<sequence length="324" mass="36555">MDPVHIEESLVRSLLAFTGTLEAVYRLMDSYMDLKTQSLKASPIEVGLMFTVVVTLSTQPLMSIYQHATFAVKTSPRLLPPYLLYGKEASKFNILSADMKFKITENVHSMEFDHAIIRGYAQPSGLVCERTFFFQQSHNTSELPLTIKPHFNRLTRIYTELLSVLWSVVDDWQNLTHVSLDKILLQAQNLLTRKLQREQYRDLEIKLTYPWQNPTDPVTMVVLSGAVYDILDENGISLGSLVAADTWIISTLRVNQSVISRKAINLTGGVQHVCMWTRSSLSLDLTLFDTSRKPPVMNEQTDLVFPSPGNSICLPGTLLCCLIA</sequence>
<evidence type="ECO:0000313" key="1">
    <source>
        <dbReference type="EMBL" id="KAF5398027.1"/>
    </source>
</evidence>
<comment type="caution">
    <text evidence="1">The sequence shown here is derived from an EMBL/GenBank/DDBJ whole genome shotgun (WGS) entry which is preliminary data.</text>
</comment>
<gene>
    <name evidence="1" type="ORF">PHET_08399</name>
</gene>
<protein>
    <submittedName>
        <fullName evidence="1">Uncharacterized protein</fullName>
    </submittedName>
</protein>
<keyword evidence="2" id="KW-1185">Reference proteome</keyword>
<dbReference type="AlphaFoldDB" id="A0A8J4SM88"/>
<organism evidence="1 2">
    <name type="scientific">Paragonimus heterotremus</name>
    <dbReference type="NCBI Taxonomy" id="100268"/>
    <lineage>
        <taxon>Eukaryota</taxon>
        <taxon>Metazoa</taxon>
        <taxon>Spiralia</taxon>
        <taxon>Lophotrochozoa</taxon>
        <taxon>Platyhelminthes</taxon>
        <taxon>Trematoda</taxon>
        <taxon>Digenea</taxon>
        <taxon>Plagiorchiida</taxon>
        <taxon>Troglotremata</taxon>
        <taxon>Troglotrematidae</taxon>
        <taxon>Paragonimus</taxon>
    </lineage>
</organism>